<dbReference type="Proteomes" id="UP000280834">
    <property type="component" value="Unassembled WGS sequence"/>
</dbReference>
<proteinExistence type="predicted"/>
<dbReference type="EMBL" id="UZAG01000138">
    <property type="protein sequence ID" value="VDO07325.1"/>
    <property type="molecule type" value="Genomic_DNA"/>
</dbReference>
<reference evidence="1 2" key="2">
    <citation type="submission" date="2018-11" db="EMBL/GenBank/DDBJ databases">
        <authorList>
            <consortium name="Pathogen Informatics"/>
        </authorList>
    </citation>
    <scope>NUCLEOTIDE SEQUENCE [LARGE SCALE GENOMIC DNA]</scope>
</reference>
<gene>
    <name evidence="1" type="ORF">BTMF_LOCUS316</name>
</gene>
<evidence type="ECO:0000313" key="2">
    <source>
        <dbReference type="Proteomes" id="UP000280834"/>
    </source>
</evidence>
<name>A0A0R3Q3T4_9BILA</name>
<accession>A0A0R3Q3T4</accession>
<keyword evidence="2" id="KW-1185">Reference proteome</keyword>
<evidence type="ECO:0000313" key="3">
    <source>
        <dbReference type="WBParaSite" id="BTMF_0000095201-mRNA-1"/>
    </source>
</evidence>
<sequence length="65" mass="7673">MLIGLAVDLTVFILNDLLLDRETFITFYVVDILFKYYCRRSLHDSFSDIVLRKYEFCFGGGIRVK</sequence>
<dbReference type="WBParaSite" id="BTMF_0000095201-mRNA-1">
    <property type="protein sequence ID" value="BTMF_0000095201-mRNA-1"/>
    <property type="gene ID" value="BTMF_0000095201"/>
</dbReference>
<dbReference type="AlphaFoldDB" id="A0A0R3Q3T4"/>
<reference evidence="3" key="1">
    <citation type="submission" date="2017-02" db="UniProtKB">
        <authorList>
            <consortium name="WormBaseParasite"/>
        </authorList>
    </citation>
    <scope>IDENTIFICATION</scope>
</reference>
<organism evidence="3">
    <name type="scientific">Brugia timori</name>
    <dbReference type="NCBI Taxonomy" id="42155"/>
    <lineage>
        <taxon>Eukaryota</taxon>
        <taxon>Metazoa</taxon>
        <taxon>Ecdysozoa</taxon>
        <taxon>Nematoda</taxon>
        <taxon>Chromadorea</taxon>
        <taxon>Rhabditida</taxon>
        <taxon>Spirurina</taxon>
        <taxon>Spiruromorpha</taxon>
        <taxon>Filarioidea</taxon>
        <taxon>Onchocercidae</taxon>
        <taxon>Brugia</taxon>
    </lineage>
</organism>
<evidence type="ECO:0000313" key="1">
    <source>
        <dbReference type="EMBL" id="VDO07325.1"/>
    </source>
</evidence>
<protein>
    <submittedName>
        <fullName evidence="1 3">Uncharacterized protein</fullName>
    </submittedName>
</protein>